<proteinExistence type="predicted"/>
<feature type="compositionally biased region" description="Basic residues" evidence="1">
    <location>
        <begin position="165"/>
        <end position="180"/>
    </location>
</feature>
<feature type="compositionally biased region" description="Polar residues" evidence="1">
    <location>
        <begin position="246"/>
        <end position="255"/>
    </location>
</feature>
<protein>
    <submittedName>
        <fullName evidence="2">Uncharacterized protein</fullName>
    </submittedName>
</protein>
<dbReference type="EMBL" id="JAABOE010000001">
    <property type="protein sequence ID" value="KAF3192551.1"/>
    <property type="molecule type" value="Genomic_DNA"/>
</dbReference>
<evidence type="ECO:0000256" key="1">
    <source>
        <dbReference type="SAM" id="MobiDB-lite"/>
    </source>
</evidence>
<organism evidence="2 3">
    <name type="scientific">Orbilia oligospora</name>
    <name type="common">Nematode-trapping fungus</name>
    <name type="synonym">Arthrobotrys oligospora</name>
    <dbReference type="NCBI Taxonomy" id="2813651"/>
    <lineage>
        <taxon>Eukaryota</taxon>
        <taxon>Fungi</taxon>
        <taxon>Dikarya</taxon>
        <taxon>Ascomycota</taxon>
        <taxon>Pezizomycotina</taxon>
        <taxon>Orbiliomycetes</taxon>
        <taxon>Orbiliales</taxon>
        <taxon>Orbiliaceae</taxon>
        <taxon>Orbilia</taxon>
    </lineage>
</organism>
<feature type="region of interest" description="Disordered" evidence="1">
    <location>
        <begin position="153"/>
        <end position="258"/>
    </location>
</feature>
<dbReference type="Proteomes" id="UP000479691">
    <property type="component" value="Unassembled WGS sequence"/>
</dbReference>
<evidence type="ECO:0000313" key="3">
    <source>
        <dbReference type="Proteomes" id="UP000479691"/>
    </source>
</evidence>
<evidence type="ECO:0000313" key="2">
    <source>
        <dbReference type="EMBL" id="KAF3192551.1"/>
    </source>
</evidence>
<feature type="region of interest" description="Disordered" evidence="1">
    <location>
        <begin position="392"/>
        <end position="456"/>
    </location>
</feature>
<feature type="compositionally biased region" description="Basic residues" evidence="1">
    <location>
        <begin position="425"/>
        <end position="437"/>
    </location>
</feature>
<comment type="caution">
    <text evidence="2">The sequence shown here is derived from an EMBL/GenBank/DDBJ whole genome shotgun (WGS) entry which is preliminary data.</text>
</comment>
<sequence length="482" mass="52636">MGQKRVKDLIGAFKRNMGLTNLFSRRRRAISQTGRPSAEERVRKSAFTECFNLTDFGGSDLETDNNYSYGSDNECIKEGELNIGDVAELPLLKTAAETTIFPTSQPQPQPLSIVTSEDPNIISGTFNTNTAWLRENLSDILPPESFLPHAITKSQLRSEQDTKMGKKKTAKQAARRKHGKAAAEASQQSSMPSTPAPETPTKPDVPKGPASNVKAKDEQGVQDPSIGPGNIIASPTVGSGTKFPEASSTNQSSGAQPAKDNLIVDPKLFSLVTDIGIFTKWKRQDFLNLSRNDLLVFIHIYRRDMVPTAKHNFGQVRRIFFNEVYGEYYWISWVRDIILAFLQSSSAIEMAGEDTVATLKTAAEDVNFLGKLAPEFKALCLERLAQYNARRIEAPEDGGKGTGMPKENPGGIQIDVSVGSVEGKKSRKKKNKGKGKGKGKEREGDGGEEEEEIASSASQVLEFKDIDSLVTAFAAALLRSCS</sequence>
<gene>
    <name evidence="2" type="ORF">TWF788_000162</name>
</gene>
<reference evidence="2 3" key="1">
    <citation type="submission" date="2019-06" db="EMBL/GenBank/DDBJ databases">
        <authorList>
            <person name="Palmer J.M."/>
        </authorList>
    </citation>
    <scope>NUCLEOTIDE SEQUENCE [LARGE SCALE GENOMIC DNA]</scope>
    <source>
        <strain evidence="2 3">TWF788</strain>
    </source>
</reference>
<name>A0A7C8Q5N5_ORBOL</name>
<accession>A0A7C8Q5N5</accession>
<dbReference type="AlphaFoldDB" id="A0A7C8Q5N5"/>